<reference evidence="1" key="1">
    <citation type="submission" date="2018-06" db="EMBL/GenBank/DDBJ databases">
        <authorList>
            <person name="Zhirakovskaya E."/>
        </authorList>
    </citation>
    <scope>NUCLEOTIDE SEQUENCE</scope>
</reference>
<dbReference type="PANTHER" id="PTHR42912">
    <property type="entry name" value="METHYLTRANSFERASE"/>
    <property type="match status" value="1"/>
</dbReference>
<dbReference type="PROSITE" id="PS51608">
    <property type="entry name" value="SAM_MT_UBIE"/>
    <property type="match status" value="1"/>
</dbReference>
<dbReference type="PANTHER" id="PTHR42912:SF80">
    <property type="entry name" value="METHYLTRANSFERASE DOMAIN-CONTAINING PROTEIN"/>
    <property type="match status" value="1"/>
</dbReference>
<evidence type="ECO:0000313" key="1">
    <source>
        <dbReference type="EMBL" id="VAW70188.1"/>
    </source>
</evidence>
<proteinExistence type="predicted"/>
<evidence type="ECO:0008006" key="2">
    <source>
        <dbReference type="Google" id="ProtNLM"/>
    </source>
</evidence>
<dbReference type="GO" id="GO:0008168">
    <property type="term" value="F:methyltransferase activity"/>
    <property type="evidence" value="ECO:0007669"/>
    <property type="project" value="InterPro"/>
</dbReference>
<dbReference type="SUPFAM" id="SSF53335">
    <property type="entry name" value="S-adenosyl-L-methionine-dependent methyltransferases"/>
    <property type="match status" value="1"/>
</dbReference>
<name>A0A3B0XPG9_9ZZZZ</name>
<sequence length="312" mass="35544">MFQTEYDTVNYEVCSIISRYRGLDGGIELEYTAKSITSMEKRMTDTDRKEFIRRGFDLVAQGYDHPSLYFMPETARRMVNHLELQPQQNLLDVCTGTGVVALAAAEKLTQGKVTGIDLSSGMLQQAENKSREKGYDNTQFIQMDMDHLAFAEESFDIATSSFGLFFLEDMTRGLKNIARMVKPGGKVAISSFKADAFSPMVQLFMRCYESFGHELPPLSWQRLSNSELLESQFSAADLKVSSIHHEPLGYTMTNSQMWWDVVWNAGWRSLISLLSEEEQREFKKVHMKEVSELIGEEGVWFNTEVLIAIGEK</sequence>
<dbReference type="Gene3D" id="3.40.50.150">
    <property type="entry name" value="Vaccinia Virus protein VP39"/>
    <property type="match status" value="1"/>
</dbReference>
<dbReference type="AlphaFoldDB" id="A0A3B0XPG9"/>
<gene>
    <name evidence="1" type="ORF">MNBD_GAMMA09-2007</name>
</gene>
<dbReference type="CDD" id="cd02440">
    <property type="entry name" value="AdoMet_MTases"/>
    <property type="match status" value="1"/>
</dbReference>
<dbReference type="EMBL" id="UOFI01000189">
    <property type="protein sequence ID" value="VAW70188.1"/>
    <property type="molecule type" value="Genomic_DNA"/>
</dbReference>
<organism evidence="1">
    <name type="scientific">hydrothermal vent metagenome</name>
    <dbReference type="NCBI Taxonomy" id="652676"/>
    <lineage>
        <taxon>unclassified sequences</taxon>
        <taxon>metagenomes</taxon>
        <taxon>ecological metagenomes</taxon>
    </lineage>
</organism>
<dbReference type="InterPro" id="IPR050508">
    <property type="entry name" value="Methyltransf_Superfamily"/>
</dbReference>
<dbReference type="Pfam" id="PF01209">
    <property type="entry name" value="Ubie_methyltran"/>
    <property type="match status" value="1"/>
</dbReference>
<dbReference type="InterPro" id="IPR029063">
    <property type="entry name" value="SAM-dependent_MTases_sf"/>
</dbReference>
<protein>
    <recommendedName>
        <fullName evidence="2">Methyltransferase domain-containing protein</fullName>
    </recommendedName>
</protein>
<accession>A0A3B0XPG9</accession>
<dbReference type="InterPro" id="IPR004033">
    <property type="entry name" value="UbiE/COQ5_MeTrFase"/>
</dbReference>